<evidence type="ECO:0000313" key="8">
    <source>
        <dbReference type="Proteomes" id="UP001361239"/>
    </source>
</evidence>
<dbReference type="Proteomes" id="UP001361239">
    <property type="component" value="Unassembled WGS sequence"/>
</dbReference>
<dbReference type="InterPro" id="IPR000917">
    <property type="entry name" value="Sulfatase_N"/>
</dbReference>
<dbReference type="EMBL" id="JBBHJZ010000001">
    <property type="protein sequence ID" value="MEJ5976405.1"/>
    <property type="molecule type" value="Genomic_DNA"/>
</dbReference>
<feature type="domain" description="Sulfatase N-terminal" evidence="6">
    <location>
        <begin position="138"/>
        <end position="446"/>
    </location>
</feature>
<evidence type="ECO:0000256" key="2">
    <source>
        <dbReference type="ARBA" id="ARBA00022723"/>
    </source>
</evidence>
<dbReference type="InterPro" id="IPR024607">
    <property type="entry name" value="Sulfatase_CS"/>
</dbReference>
<organism evidence="7 8">
    <name type="scientific">Novosphingobium anseongense</name>
    <dbReference type="NCBI Taxonomy" id="3133436"/>
    <lineage>
        <taxon>Bacteria</taxon>
        <taxon>Pseudomonadati</taxon>
        <taxon>Pseudomonadota</taxon>
        <taxon>Alphaproteobacteria</taxon>
        <taxon>Sphingomonadales</taxon>
        <taxon>Sphingomonadaceae</taxon>
        <taxon>Novosphingobium</taxon>
    </lineage>
</organism>
<protein>
    <submittedName>
        <fullName evidence="7">Sulfatase-like hydrolase/transferase</fullName>
    </submittedName>
</protein>
<comment type="similarity">
    <text evidence="1">Belongs to the sulfatase family.</text>
</comment>
<keyword evidence="4" id="KW-0106">Calcium</keyword>
<feature type="signal peptide" evidence="5">
    <location>
        <begin position="1"/>
        <end position="22"/>
    </location>
</feature>
<evidence type="ECO:0000256" key="1">
    <source>
        <dbReference type="ARBA" id="ARBA00008779"/>
    </source>
</evidence>
<dbReference type="PANTHER" id="PTHR42693">
    <property type="entry name" value="ARYLSULFATASE FAMILY MEMBER"/>
    <property type="match status" value="1"/>
</dbReference>
<dbReference type="Pfam" id="PF13620">
    <property type="entry name" value="CarboxypepD_reg"/>
    <property type="match status" value="1"/>
</dbReference>
<feature type="chain" id="PRO_5047063678" evidence="5">
    <location>
        <begin position="23"/>
        <end position="566"/>
    </location>
</feature>
<evidence type="ECO:0000259" key="6">
    <source>
        <dbReference type="Pfam" id="PF00884"/>
    </source>
</evidence>
<dbReference type="Pfam" id="PF00884">
    <property type="entry name" value="Sulfatase"/>
    <property type="match status" value="1"/>
</dbReference>
<dbReference type="Gene3D" id="2.60.40.1120">
    <property type="entry name" value="Carboxypeptidase-like, regulatory domain"/>
    <property type="match status" value="1"/>
</dbReference>
<reference evidence="7 8" key="1">
    <citation type="submission" date="2024-03" db="EMBL/GenBank/DDBJ databases">
        <authorList>
            <person name="Jo J.-H."/>
        </authorList>
    </citation>
    <scope>NUCLEOTIDE SEQUENCE [LARGE SCALE GENOMIC DNA]</scope>
    <source>
        <strain evidence="7 8">PS1R-30</strain>
    </source>
</reference>
<dbReference type="InterPro" id="IPR013784">
    <property type="entry name" value="Carb-bd-like_fold"/>
</dbReference>
<name>A0ABU8RTI7_9SPHN</name>
<sequence length="566" mass="60945">MRALGPLLLGAAAIALSGTAHAGEIEGRLTGPDGKPLAGARVLVDDLQRGAISQADGSFRIAQLPAGPVRITVTSAGLASETRTIEVPLQGNATSTLELRPNDLIRRAAALNVEPAPEHLAQKAAYLRGVKPLRGKQPNILLILFDDLGAGDLSSYGNRLIKTPNVDAIAARGLKFDQFYSSSPVCTPSRAALLTGRYPTRAHAANHVYMPTGTPTATLRASRGWANALPRDEILLPEVLQRAGYRTGAFGKWHLGDIPGHRPTDFGFQDYFGLLYSNDMNPTNVWRGNEIVTPAAQMDQATINERIADEAIGFLDRNAARPFFAYVPFSAPHRPHVANPRHKDISAGGTYGDVVEDLDSQVGRIMAKLHELKLDDDTIVIVTSDNGGDFDGSVGNLRGRKTETFEGGMRVPAIVVWPGRTSPGSTSAEMAMNIDILPTLLSSLGITLPRDRIIDGADMAPILSGGQSLHDRLFYVSTWSGQYEAVRDRAFKFRDPVTDGTLISPPRGGAARTALYSLVDDNEAHDVSARHRDERAKLQAQLEAFRAEAGRNVRGWQEHAASANGN</sequence>
<dbReference type="SUPFAM" id="SSF53649">
    <property type="entry name" value="Alkaline phosphatase-like"/>
    <property type="match status" value="1"/>
</dbReference>
<keyword evidence="8" id="KW-1185">Reference proteome</keyword>
<proteinExistence type="inferred from homology"/>
<gene>
    <name evidence="7" type="ORF">WG901_07155</name>
</gene>
<keyword evidence="3" id="KW-0378">Hydrolase</keyword>
<evidence type="ECO:0000256" key="5">
    <source>
        <dbReference type="SAM" id="SignalP"/>
    </source>
</evidence>
<keyword evidence="2" id="KW-0479">Metal-binding</keyword>
<dbReference type="Gene3D" id="3.40.720.10">
    <property type="entry name" value="Alkaline Phosphatase, subunit A"/>
    <property type="match status" value="1"/>
</dbReference>
<evidence type="ECO:0000256" key="3">
    <source>
        <dbReference type="ARBA" id="ARBA00022801"/>
    </source>
</evidence>
<dbReference type="InterPro" id="IPR017850">
    <property type="entry name" value="Alkaline_phosphatase_core_sf"/>
</dbReference>
<evidence type="ECO:0000313" key="7">
    <source>
        <dbReference type="EMBL" id="MEJ5976405.1"/>
    </source>
</evidence>
<keyword evidence="5" id="KW-0732">Signal</keyword>
<evidence type="ECO:0000256" key="4">
    <source>
        <dbReference type="ARBA" id="ARBA00022837"/>
    </source>
</evidence>
<dbReference type="InterPro" id="IPR050738">
    <property type="entry name" value="Sulfatase"/>
</dbReference>
<accession>A0ABU8RTI7</accession>
<comment type="caution">
    <text evidence="7">The sequence shown here is derived from an EMBL/GenBank/DDBJ whole genome shotgun (WGS) entry which is preliminary data.</text>
</comment>
<dbReference type="RefSeq" id="WP_339586317.1">
    <property type="nucleotide sequence ID" value="NZ_JBBHJZ010000001.1"/>
</dbReference>
<dbReference type="SUPFAM" id="SSF49452">
    <property type="entry name" value="Starch-binding domain-like"/>
    <property type="match status" value="1"/>
</dbReference>
<dbReference type="PROSITE" id="PS00523">
    <property type="entry name" value="SULFATASE_1"/>
    <property type="match status" value="1"/>
</dbReference>
<dbReference type="PANTHER" id="PTHR42693:SF33">
    <property type="entry name" value="ARYLSULFATASE"/>
    <property type="match status" value="1"/>
</dbReference>